<proteinExistence type="predicted"/>
<dbReference type="Proteomes" id="UP000076858">
    <property type="component" value="Unassembled WGS sequence"/>
</dbReference>
<feature type="non-terminal residue" evidence="2">
    <location>
        <position position="1"/>
    </location>
</feature>
<sequence>AAHRQRRQPGPYARGGLCAEAGALGPQGAAGAARHLRHRRPGELRRPGRHPGRRPAPAPGGRPAAVARNPPASPRTAATAPAGGQPEGGALGYLTPAFRDPGGWRHPARRTASPPSAGRGNPD</sequence>
<dbReference type="EMBL" id="LRGB01008807">
    <property type="protein sequence ID" value="KZS00716.1"/>
    <property type="molecule type" value="Genomic_DNA"/>
</dbReference>
<organism evidence="2 3">
    <name type="scientific">Daphnia magna</name>
    <dbReference type="NCBI Taxonomy" id="35525"/>
    <lineage>
        <taxon>Eukaryota</taxon>
        <taxon>Metazoa</taxon>
        <taxon>Ecdysozoa</taxon>
        <taxon>Arthropoda</taxon>
        <taxon>Crustacea</taxon>
        <taxon>Branchiopoda</taxon>
        <taxon>Diplostraca</taxon>
        <taxon>Cladocera</taxon>
        <taxon>Anomopoda</taxon>
        <taxon>Daphniidae</taxon>
        <taxon>Daphnia</taxon>
    </lineage>
</organism>
<evidence type="ECO:0000313" key="3">
    <source>
        <dbReference type="Proteomes" id="UP000076858"/>
    </source>
</evidence>
<protein>
    <submittedName>
        <fullName evidence="2">Uncharacterized protein</fullName>
    </submittedName>
</protein>
<evidence type="ECO:0000313" key="2">
    <source>
        <dbReference type="EMBL" id="KZS00716.1"/>
    </source>
</evidence>
<evidence type="ECO:0000256" key="1">
    <source>
        <dbReference type="SAM" id="MobiDB-lite"/>
    </source>
</evidence>
<gene>
    <name evidence="2" type="ORF">APZ42_002877</name>
</gene>
<dbReference type="AlphaFoldDB" id="A0A164HZ93"/>
<feature type="region of interest" description="Disordered" evidence="1">
    <location>
        <begin position="1"/>
        <end position="123"/>
    </location>
</feature>
<name>A0A164HZ93_9CRUS</name>
<feature type="compositionally biased region" description="Low complexity" evidence="1">
    <location>
        <begin position="61"/>
        <end position="84"/>
    </location>
</feature>
<reference evidence="2 3" key="1">
    <citation type="submission" date="2016-03" db="EMBL/GenBank/DDBJ databases">
        <title>EvidentialGene: Evidence-directed Construction of Genes on Genomes.</title>
        <authorList>
            <person name="Gilbert D.G."/>
            <person name="Choi J.-H."/>
            <person name="Mockaitis K."/>
            <person name="Colbourne J."/>
            <person name="Pfrender M."/>
        </authorList>
    </citation>
    <scope>NUCLEOTIDE SEQUENCE [LARGE SCALE GENOMIC DNA]</scope>
    <source>
        <strain evidence="2 3">Xinb3</strain>
        <tissue evidence="2">Complete organism</tissue>
    </source>
</reference>
<comment type="caution">
    <text evidence="2">The sequence shown here is derived from an EMBL/GenBank/DDBJ whole genome shotgun (WGS) entry which is preliminary data.</text>
</comment>
<keyword evidence="3" id="KW-1185">Reference proteome</keyword>
<feature type="compositionally biased region" description="Low complexity" evidence="1">
    <location>
        <begin position="19"/>
        <end position="33"/>
    </location>
</feature>
<accession>A0A164HZ93</accession>
<feature type="non-terminal residue" evidence="2">
    <location>
        <position position="123"/>
    </location>
</feature>